<dbReference type="CDD" id="cd00156">
    <property type="entry name" value="REC"/>
    <property type="match status" value="1"/>
</dbReference>
<dbReference type="Gene3D" id="3.30.70.270">
    <property type="match status" value="1"/>
</dbReference>
<dbReference type="Gene3D" id="3.40.50.2300">
    <property type="match status" value="1"/>
</dbReference>
<evidence type="ECO:0000256" key="2">
    <source>
        <dbReference type="ARBA" id="ARBA00022553"/>
    </source>
</evidence>
<evidence type="ECO:0000313" key="9">
    <source>
        <dbReference type="EMBL" id="TCP64232.1"/>
    </source>
</evidence>
<dbReference type="InterPro" id="IPR011006">
    <property type="entry name" value="CheY-like_superfamily"/>
</dbReference>
<evidence type="ECO:0000256" key="6">
    <source>
        <dbReference type="SAM" id="MobiDB-lite"/>
    </source>
</evidence>
<dbReference type="Proteomes" id="UP000294813">
    <property type="component" value="Unassembled WGS sequence"/>
</dbReference>
<comment type="caution">
    <text evidence="9">The sequence shown here is derived from an EMBL/GenBank/DDBJ whole genome shotgun (WGS) entry which is preliminary data.</text>
</comment>
<dbReference type="PROSITE" id="PS50887">
    <property type="entry name" value="GGDEF"/>
    <property type="match status" value="1"/>
</dbReference>
<sequence length="726" mass="83824">MEASQIAGLQPDTKSIYIELCNRILEHYYVTFEPEEVRQIFDGTDIVLDRETGRICGGSSADWQLWNRFFQFIFAFKGISWLVMMEPLVREMAEENRIELPYIYQSVFLRLHEEKSILQRENQQLKQTIAQLQDHYQQTADAATICPLTHLHNESFFMQFLLKTVPEHLSDDTFHLLIIDMDNMPRINMNYGKDVGDETLRNLAYLINEMKQDNHVLFRLEGPKFAYCILNETFGEALAMAERIRYQVEKSALFVESVTVSIGAVALYEIGQEEAAPERLVPLLVNIGKLRVRLAKNEGMNTVCHRSMVTEYEERVGKVLIADADPLHREILQTALEPLRVHLLLCQDGERAMQMIESEQPDVVLTEILLPKVDGFMLREKMMHSSNLRQIPFIIISLQKTEQSIERAYALQVTHYFKKPYIMAEVLGAVRNLLRVRDREVVESRLEQVLTGPRAEQPAAGSEQEEPAAIAAPRRAGREAELRSHLRRTSLRLVGGASSAKSKNDAPRHLPKRFRSTVSRTSMFASAALPDQEWSVPVFYKEVEHFMKPEELEAYLNEKALQKTFHGYEPAQVREMFHVVTQLYRDLYTRQSQLLQELGNYRWKEEFIQAALVRAEQTAADIEKEAKSKARLIRATADAEAAALRKEAQKQLYTAEKAIEQHRLRFEQQMAEWEQKIRAFSEGARQRMLAQIRLAEAEILQEAGRMLDAIEVESFMPGYQDREESA</sequence>
<feature type="coiled-coil region" evidence="5">
    <location>
        <begin position="108"/>
        <end position="142"/>
    </location>
</feature>
<evidence type="ECO:0000256" key="5">
    <source>
        <dbReference type="SAM" id="Coils"/>
    </source>
</evidence>
<dbReference type="OrthoDB" id="9768433at2"/>
<dbReference type="AlphaFoldDB" id="A0A4R2RK27"/>
<dbReference type="PANTHER" id="PTHR44591">
    <property type="entry name" value="STRESS RESPONSE REGULATOR PROTEIN 1"/>
    <property type="match status" value="1"/>
</dbReference>
<evidence type="ECO:0000259" key="8">
    <source>
        <dbReference type="PROSITE" id="PS50887"/>
    </source>
</evidence>
<dbReference type="PROSITE" id="PS50110">
    <property type="entry name" value="RESPONSE_REGULATORY"/>
    <property type="match status" value="1"/>
</dbReference>
<dbReference type="SMART" id="SM00448">
    <property type="entry name" value="REC"/>
    <property type="match status" value="1"/>
</dbReference>
<dbReference type="InterPro" id="IPR000160">
    <property type="entry name" value="GGDEF_dom"/>
</dbReference>
<dbReference type="EMBL" id="SLXT01000011">
    <property type="protein sequence ID" value="TCP64232.1"/>
    <property type="molecule type" value="Genomic_DNA"/>
</dbReference>
<feature type="coiled-coil region" evidence="5">
    <location>
        <begin position="605"/>
        <end position="676"/>
    </location>
</feature>
<accession>A0A4R2RK27</accession>
<feature type="region of interest" description="Disordered" evidence="6">
    <location>
        <begin position="449"/>
        <end position="477"/>
    </location>
</feature>
<evidence type="ECO:0000256" key="1">
    <source>
        <dbReference type="ARBA" id="ARBA00018672"/>
    </source>
</evidence>
<keyword evidence="5" id="KW-0175">Coiled coil</keyword>
<evidence type="ECO:0000259" key="7">
    <source>
        <dbReference type="PROSITE" id="PS50110"/>
    </source>
</evidence>
<dbReference type="Pfam" id="PF00990">
    <property type="entry name" value="GGDEF"/>
    <property type="match status" value="1"/>
</dbReference>
<comment type="function">
    <text evidence="3">May play the central regulatory role in sporulation. It may be an element of the effector pathway responsible for the activation of sporulation genes in response to nutritional stress. Spo0A may act in concert with spo0H (a sigma factor) to control the expression of some genes that are critical to the sporulation process.</text>
</comment>
<keyword evidence="2" id="KW-0597">Phosphoprotein</keyword>
<dbReference type="SUPFAM" id="SSF52172">
    <property type="entry name" value="CheY-like"/>
    <property type="match status" value="1"/>
</dbReference>
<dbReference type="SMART" id="SM00267">
    <property type="entry name" value="GGDEF"/>
    <property type="match status" value="1"/>
</dbReference>
<organism evidence="9 10">
    <name type="scientific">Heliophilum fasciatum</name>
    <dbReference type="NCBI Taxonomy" id="35700"/>
    <lineage>
        <taxon>Bacteria</taxon>
        <taxon>Bacillati</taxon>
        <taxon>Bacillota</taxon>
        <taxon>Clostridia</taxon>
        <taxon>Eubacteriales</taxon>
        <taxon>Heliobacteriaceae</taxon>
        <taxon>Heliophilum</taxon>
    </lineage>
</organism>
<dbReference type="InterPro" id="IPR043128">
    <property type="entry name" value="Rev_trsase/Diguanyl_cyclase"/>
</dbReference>
<dbReference type="CDD" id="cd01949">
    <property type="entry name" value="GGDEF"/>
    <property type="match status" value="1"/>
</dbReference>
<proteinExistence type="predicted"/>
<dbReference type="PANTHER" id="PTHR44591:SF3">
    <property type="entry name" value="RESPONSE REGULATORY DOMAIN-CONTAINING PROTEIN"/>
    <property type="match status" value="1"/>
</dbReference>
<dbReference type="SUPFAM" id="SSF55073">
    <property type="entry name" value="Nucleotide cyclase"/>
    <property type="match status" value="1"/>
</dbReference>
<protein>
    <recommendedName>
        <fullName evidence="1">Stage 0 sporulation protein A homolog</fullName>
    </recommendedName>
</protein>
<dbReference type="InterPro" id="IPR007793">
    <property type="entry name" value="DivIVA_fam"/>
</dbReference>
<dbReference type="RefSeq" id="WP_131919219.1">
    <property type="nucleotide sequence ID" value="NZ_JAOQNU010000011.1"/>
</dbReference>
<name>A0A4R2RK27_9FIRM</name>
<dbReference type="NCBIfam" id="TIGR00254">
    <property type="entry name" value="GGDEF"/>
    <property type="match status" value="1"/>
</dbReference>
<dbReference type="Pfam" id="PF00072">
    <property type="entry name" value="Response_reg"/>
    <property type="match status" value="1"/>
</dbReference>
<feature type="domain" description="GGDEF" evidence="8">
    <location>
        <begin position="172"/>
        <end position="308"/>
    </location>
</feature>
<dbReference type="InterPro" id="IPR001789">
    <property type="entry name" value="Sig_transdc_resp-reg_receiver"/>
</dbReference>
<keyword evidence="10" id="KW-1185">Reference proteome</keyword>
<evidence type="ECO:0000256" key="4">
    <source>
        <dbReference type="PROSITE-ProRule" id="PRU00169"/>
    </source>
</evidence>
<dbReference type="InterPro" id="IPR029787">
    <property type="entry name" value="Nucleotide_cyclase"/>
</dbReference>
<dbReference type="Pfam" id="PF05103">
    <property type="entry name" value="DivIVA"/>
    <property type="match status" value="1"/>
</dbReference>
<dbReference type="GO" id="GO:0000160">
    <property type="term" value="P:phosphorelay signal transduction system"/>
    <property type="evidence" value="ECO:0007669"/>
    <property type="project" value="InterPro"/>
</dbReference>
<feature type="domain" description="Response regulatory" evidence="7">
    <location>
        <begin position="318"/>
        <end position="434"/>
    </location>
</feature>
<comment type="caution">
    <text evidence="4">Lacks conserved residue(s) required for the propagation of feature annotation.</text>
</comment>
<dbReference type="InterPro" id="IPR050595">
    <property type="entry name" value="Bact_response_regulator"/>
</dbReference>
<evidence type="ECO:0000313" key="10">
    <source>
        <dbReference type="Proteomes" id="UP000294813"/>
    </source>
</evidence>
<evidence type="ECO:0000256" key="3">
    <source>
        <dbReference type="ARBA" id="ARBA00024867"/>
    </source>
</evidence>
<reference evidence="9 10" key="1">
    <citation type="submission" date="2019-03" db="EMBL/GenBank/DDBJ databases">
        <title>Genomic Encyclopedia of Type Strains, Phase IV (KMG-IV): sequencing the most valuable type-strain genomes for metagenomic binning, comparative biology and taxonomic classification.</title>
        <authorList>
            <person name="Goeker M."/>
        </authorList>
    </citation>
    <scope>NUCLEOTIDE SEQUENCE [LARGE SCALE GENOMIC DNA]</scope>
    <source>
        <strain evidence="9 10">DSM 11170</strain>
    </source>
</reference>
<gene>
    <name evidence="9" type="ORF">EDD73_11193</name>
</gene>